<protein>
    <recommendedName>
        <fullName evidence="2">BD-FAE-like domain-containing protein</fullName>
    </recommendedName>
</protein>
<organism evidence="3 4">
    <name type="scientific">Polaribacter filamentus</name>
    <dbReference type="NCBI Taxonomy" id="53483"/>
    <lineage>
        <taxon>Bacteria</taxon>
        <taxon>Pseudomonadati</taxon>
        <taxon>Bacteroidota</taxon>
        <taxon>Flavobacteriia</taxon>
        <taxon>Flavobacteriales</taxon>
        <taxon>Flavobacteriaceae</taxon>
    </lineage>
</organism>
<sequence>MIIGLVILSAGHSYAQGYSKEVIELWEEGKVPFNKKNIELEEKIDSENKRFTQISNPVIYLYRKKGVKNIGPALLYCPGGGYGTVSIKVDRGESYARLFFEMGFNVVAVLKYRLPDSRIVNEQEKVPLCDAQKALALMHQSANQWQIDESKIVVMGSSAGGHLAASLANLKSDIVAPGVKLEDLAQAASILMYPVVSFNLPYRHRGSYKRLLIDKASDQVLLDYYSMENQVSSSTPPTFIIHAIDDLSVNYQNSVIYTEQLKKHKIPYKYVQLNKGGHGFGLHRSRVDRDWIPDLKEWLNKVLME</sequence>
<dbReference type="Gene3D" id="3.40.50.1820">
    <property type="entry name" value="alpha/beta hydrolase"/>
    <property type="match status" value="1"/>
</dbReference>
<feature type="domain" description="BD-FAE-like" evidence="2">
    <location>
        <begin position="61"/>
        <end position="261"/>
    </location>
</feature>
<evidence type="ECO:0000259" key="2">
    <source>
        <dbReference type="Pfam" id="PF20434"/>
    </source>
</evidence>
<dbReference type="InterPro" id="IPR029058">
    <property type="entry name" value="AB_hydrolase_fold"/>
</dbReference>
<proteinExistence type="predicted"/>
<dbReference type="Proteomes" id="UP000239522">
    <property type="component" value="Unassembled WGS sequence"/>
</dbReference>
<dbReference type="PANTHER" id="PTHR48081:SF6">
    <property type="entry name" value="PEPTIDASE S9 PROLYL OLIGOPEPTIDASE CATALYTIC DOMAIN-CONTAINING PROTEIN"/>
    <property type="match status" value="1"/>
</dbReference>
<gene>
    <name evidence="3" type="ORF">BST83_00770</name>
</gene>
<dbReference type="Pfam" id="PF20434">
    <property type="entry name" value="BD-FAE"/>
    <property type="match status" value="1"/>
</dbReference>
<dbReference type="SUPFAM" id="SSF53474">
    <property type="entry name" value="alpha/beta-Hydrolases"/>
    <property type="match status" value="1"/>
</dbReference>
<reference evidence="3 4" key="1">
    <citation type="submission" date="2016-11" db="EMBL/GenBank/DDBJ databases">
        <title>Trade-off between light-utilization and light-protection in marine flavobacteria.</title>
        <authorList>
            <person name="Kumagai Y."/>
        </authorList>
    </citation>
    <scope>NUCLEOTIDE SEQUENCE [LARGE SCALE GENOMIC DNA]</scope>
    <source>
        <strain evidence="3 4">ATCC 700397</strain>
    </source>
</reference>
<evidence type="ECO:0000256" key="1">
    <source>
        <dbReference type="ARBA" id="ARBA00022801"/>
    </source>
</evidence>
<accession>A0A2S7L263</accession>
<keyword evidence="4" id="KW-1185">Reference proteome</keyword>
<dbReference type="GO" id="GO:0016787">
    <property type="term" value="F:hydrolase activity"/>
    <property type="evidence" value="ECO:0007669"/>
    <property type="project" value="UniProtKB-KW"/>
</dbReference>
<evidence type="ECO:0000313" key="3">
    <source>
        <dbReference type="EMBL" id="PQB08926.1"/>
    </source>
</evidence>
<dbReference type="EMBL" id="MQUA01000004">
    <property type="protein sequence ID" value="PQB08926.1"/>
    <property type="molecule type" value="Genomic_DNA"/>
</dbReference>
<name>A0A2S7L263_9FLAO</name>
<evidence type="ECO:0000313" key="4">
    <source>
        <dbReference type="Proteomes" id="UP000239522"/>
    </source>
</evidence>
<dbReference type="InterPro" id="IPR050300">
    <property type="entry name" value="GDXG_lipolytic_enzyme"/>
</dbReference>
<dbReference type="AlphaFoldDB" id="A0A2S7L263"/>
<dbReference type="PANTHER" id="PTHR48081">
    <property type="entry name" value="AB HYDROLASE SUPERFAMILY PROTEIN C4A8.06C"/>
    <property type="match status" value="1"/>
</dbReference>
<dbReference type="InterPro" id="IPR049492">
    <property type="entry name" value="BD-FAE-like_dom"/>
</dbReference>
<comment type="caution">
    <text evidence="3">The sequence shown here is derived from an EMBL/GenBank/DDBJ whole genome shotgun (WGS) entry which is preliminary data.</text>
</comment>
<keyword evidence="1" id="KW-0378">Hydrolase</keyword>